<gene>
    <name evidence="5" type="ORF">MJG50_10775</name>
</gene>
<keyword evidence="1" id="KW-0805">Transcription regulation</keyword>
<evidence type="ECO:0000313" key="6">
    <source>
        <dbReference type="Proteomes" id="UP001431131"/>
    </source>
</evidence>
<accession>A0AAW5E0H1</accession>
<protein>
    <submittedName>
        <fullName evidence="5">Helix-turn-helix domain-containing protein</fullName>
    </submittedName>
</protein>
<sequence>MNTFKFETLEYVCKLLFNSYNISIFCMDNEGDLVFEYSYNSLYNPLYPSKKEFLKQFFIQDEPCHIPIFKTTQNLENYFSIKLQENKCILVGPVLYSRLSDESVKGIINDSHLKINQDVLVQHYLSLPILSHLNFINMSMVLYYMLFQQQLDLVDILQNDEMLEMKMDKLETPDFYISERRQKSSTFFDPLAEKKIFDCIKEGKTEELIKHIKSLPETVELGVLSKTSHLRSQKNLGVAIITLATRAAVDGGIYPEIAFTISDLFIQSLEELQESRAILPFVEKALIEFAERVEKGKTHKYSKPINTCLNYIFSHLYEDITLTHLAEVAEMNPSYLSSLLKKEVGVSMIEYIQRAKIDEAKSLMTYTSHTLSEISTLLNFHDQSHFIKVFKKYAGTTPNRFRNGG</sequence>
<dbReference type="Gene3D" id="1.10.10.60">
    <property type="entry name" value="Homeodomain-like"/>
    <property type="match status" value="2"/>
</dbReference>
<keyword evidence="6" id="KW-1185">Reference proteome</keyword>
<evidence type="ECO:0000256" key="3">
    <source>
        <dbReference type="ARBA" id="ARBA00023163"/>
    </source>
</evidence>
<evidence type="ECO:0000256" key="2">
    <source>
        <dbReference type="ARBA" id="ARBA00023125"/>
    </source>
</evidence>
<comment type="caution">
    <text evidence="5">The sequence shown here is derived from an EMBL/GenBank/DDBJ whole genome shotgun (WGS) entry which is preliminary data.</text>
</comment>
<dbReference type="InterPro" id="IPR018062">
    <property type="entry name" value="HTH_AraC-typ_CS"/>
</dbReference>
<dbReference type="AlphaFoldDB" id="A0AAW5E0H1"/>
<evidence type="ECO:0000259" key="4">
    <source>
        <dbReference type="PROSITE" id="PS01124"/>
    </source>
</evidence>
<evidence type="ECO:0000256" key="1">
    <source>
        <dbReference type="ARBA" id="ARBA00023015"/>
    </source>
</evidence>
<dbReference type="GO" id="GO:0043565">
    <property type="term" value="F:sequence-specific DNA binding"/>
    <property type="evidence" value="ECO:0007669"/>
    <property type="project" value="InterPro"/>
</dbReference>
<dbReference type="PROSITE" id="PS01124">
    <property type="entry name" value="HTH_ARAC_FAMILY_2"/>
    <property type="match status" value="1"/>
</dbReference>
<dbReference type="Proteomes" id="UP001431131">
    <property type="component" value="Unassembled WGS sequence"/>
</dbReference>
<dbReference type="SUPFAM" id="SSF46689">
    <property type="entry name" value="Homeodomain-like"/>
    <property type="match status" value="2"/>
</dbReference>
<dbReference type="InterPro" id="IPR018060">
    <property type="entry name" value="HTH_AraC"/>
</dbReference>
<name>A0AAW5E0H1_9BACI</name>
<keyword evidence="3" id="KW-0804">Transcription</keyword>
<dbReference type="InterPro" id="IPR009057">
    <property type="entry name" value="Homeodomain-like_sf"/>
</dbReference>
<dbReference type="PANTHER" id="PTHR43280">
    <property type="entry name" value="ARAC-FAMILY TRANSCRIPTIONAL REGULATOR"/>
    <property type="match status" value="1"/>
</dbReference>
<dbReference type="GO" id="GO:0003700">
    <property type="term" value="F:DNA-binding transcription factor activity"/>
    <property type="evidence" value="ECO:0007669"/>
    <property type="project" value="InterPro"/>
</dbReference>
<dbReference type="PANTHER" id="PTHR43280:SF34">
    <property type="entry name" value="ARAC-FAMILY TRANSCRIPTIONAL REGULATOR"/>
    <property type="match status" value="1"/>
</dbReference>
<evidence type="ECO:0000313" key="5">
    <source>
        <dbReference type="EMBL" id="MCH1625813.1"/>
    </source>
</evidence>
<proteinExistence type="predicted"/>
<dbReference type="EMBL" id="JAKTTI010000015">
    <property type="protein sequence ID" value="MCH1625813.1"/>
    <property type="molecule type" value="Genomic_DNA"/>
</dbReference>
<dbReference type="SMART" id="SM00342">
    <property type="entry name" value="HTH_ARAC"/>
    <property type="match status" value="1"/>
</dbReference>
<organism evidence="5 6">
    <name type="scientific">Fredinandcohnia quinoae</name>
    <dbReference type="NCBI Taxonomy" id="2918902"/>
    <lineage>
        <taxon>Bacteria</taxon>
        <taxon>Bacillati</taxon>
        <taxon>Bacillota</taxon>
        <taxon>Bacilli</taxon>
        <taxon>Bacillales</taxon>
        <taxon>Bacillaceae</taxon>
        <taxon>Fredinandcohnia</taxon>
    </lineage>
</organism>
<dbReference type="Pfam" id="PF12833">
    <property type="entry name" value="HTH_18"/>
    <property type="match status" value="1"/>
</dbReference>
<feature type="domain" description="HTH araC/xylS-type" evidence="4">
    <location>
        <begin position="306"/>
        <end position="404"/>
    </location>
</feature>
<dbReference type="RefSeq" id="WP_240255638.1">
    <property type="nucleotide sequence ID" value="NZ_JAKTTI010000015.1"/>
</dbReference>
<keyword evidence="2" id="KW-0238">DNA-binding</keyword>
<dbReference type="PROSITE" id="PS00041">
    <property type="entry name" value="HTH_ARAC_FAMILY_1"/>
    <property type="match status" value="1"/>
</dbReference>
<reference evidence="5" key="1">
    <citation type="submission" date="2022-02" db="EMBL/GenBank/DDBJ databases">
        <title>Fredinandcohnia quinoae sp. nov. isolated from Chenopodium quinoa seeds.</title>
        <authorList>
            <person name="Saati-Santamaria Z."/>
            <person name="Flores-Felix J.D."/>
            <person name="Igual J.M."/>
            <person name="Velazquez E."/>
            <person name="Garcia-Fraile P."/>
            <person name="Martinez-Molina E."/>
        </authorList>
    </citation>
    <scope>NUCLEOTIDE SEQUENCE</scope>
    <source>
        <strain evidence="5">SECRCQ15</strain>
    </source>
</reference>